<feature type="transmembrane region" description="Helical" evidence="1">
    <location>
        <begin position="111"/>
        <end position="131"/>
    </location>
</feature>
<reference evidence="2 3" key="1">
    <citation type="journal article" date="2018" name="Plant Biotechnol. Rep.">
        <title>Diversity and antifungal activity of endophytic bacteria associated with Panax ginseng seedlings.</title>
        <authorList>
            <person name="Park J.M."/>
            <person name="Hong C.E."/>
            <person name="Jo S.H."/>
        </authorList>
    </citation>
    <scope>NUCLEOTIDE SEQUENCE [LARGE SCALE GENOMIC DNA]</scope>
    <source>
        <strain evidence="2 3">PgKB20</strain>
    </source>
</reference>
<accession>A0A5C0WEJ0</accession>
<proteinExistence type="predicted"/>
<dbReference type="RefSeq" id="WP_149125750.1">
    <property type="nucleotide sequence ID" value="NZ_CP043404.1"/>
</dbReference>
<keyword evidence="1" id="KW-1133">Transmembrane helix</keyword>
<feature type="transmembrane region" description="Helical" evidence="1">
    <location>
        <begin position="47"/>
        <end position="66"/>
    </location>
</feature>
<evidence type="ECO:0000313" key="2">
    <source>
        <dbReference type="EMBL" id="QEK62197.1"/>
    </source>
</evidence>
<evidence type="ECO:0000256" key="1">
    <source>
        <dbReference type="SAM" id="Phobius"/>
    </source>
</evidence>
<dbReference type="Proteomes" id="UP000325032">
    <property type="component" value="Chromosome"/>
</dbReference>
<keyword evidence="1" id="KW-0812">Transmembrane</keyword>
<feature type="transmembrane region" description="Helical" evidence="1">
    <location>
        <begin position="78"/>
        <end position="99"/>
    </location>
</feature>
<keyword evidence="3" id="KW-1185">Reference proteome</keyword>
<evidence type="ECO:0000313" key="3">
    <source>
        <dbReference type="Proteomes" id="UP000325032"/>
    </source>
</evidence>
<dbReference type="AlphaFoldDB" id="A0A5C0WEJ0"/>
<sequence length="196" mass="22551">MNTVSESVLELKVKKERDMTMYFAMRAVVAFCLFAGYFYSVKKDIDYVQFFITTLLLFAPFALDYYPRQHDDKAEIMIRKWGMLIPSGAIIGVLLMGLFNGDSNYWASNTAIWLKVICIGAGLLVAIFAAVDYNNYNRRSQFTQNMKQHAVDYIEESNAESAEARFKRNEAIKKEGLKRVVIESGKKRKKKKPNKI</sequence>
<dbReference type="GeneID" id="61767157"/>
<name>A0A5C0WEJ0_BACIA</name>
<gene>
    <name evidence="2" type="ORF">FX981_00361</name>
</gene>
<organism evidence="2 3">
    <name type="scientific">Bacillus safensis</name>
    <dbReference type="NCBI Taxonomy" id="561879"/>
    <lineage>
        <taxon>Bacteria</taxon>
        <taxon>Bacillati</taxon>
        <taxon>Bacillota</taxon>
        <taxon>Bacilli</taxon>
        <taxon>Bacillales</taxon>
        <taxon>Bacillaceae</taxon>
        <taxon>Bacillus</taxon>
    </lineage>
</organism>
<feature type="transmembrane region" description="Helical" evidence="1">
    <location>
        <begin position="21"/>
        <end position="41"/>
    </location>
</feature>
<protein>
    <submittedName>
        <fullName evidence="2">Uncharacterized protein</fullName>
    </submittedName>
</protein>
<keyword evidence="1" id="KW-0472">Membrane</keyword>
<dbReference type="EMBL" id="CP043404">
    <property type="protein sequence ID" value="QEK62197.1"/>
    <property type="molecule type" value="Genomic_DNA"/>
</dbReference>